<feature type="region of interest" description="Disordered" evidence="2">
    <location>
        <begin position="1"/>
        <end position="50"/>
    </location>
</feature>
<dbReference type="Proteomes" id="UP001165063">
    <property type="component" value="Unassembled WGS sequence"/>
</dbReference>
<reference evidence="3" key="1">
    <citation type="submission" date="2023-04" db="EMBL/GenBank/DDBJ databases">
        <title>Ambrosiozyma monospora NBRC 1965.</title>
        <authorList>
            <person name="Ichikawa N."/>
            <person name="Sato H."/>
            <person name="Tonouchi N."/>
        </authorList>
    </citation>
    <scope>NUCLEOTIDE SEQUENCE</scope>
    <source>
        <strain evidence="3">NBRC 1965</strain>
    </source>
</reference>
<dbReference type="GO" id="GO:0001181">
    <property type="term" value="F:RNA polymerase I general transcription initiation factor activity"/>
    <property type="evidence" value="ECO:0007669"/>
    <property type="project" value="InterPro"/>
</dbReference>
<evidence type="ECO:0000256" key="1">
    <source>
        <dbReference type="ARBA" id="ARBA00010098"/>
    </source>
</evidence>
<name>A0A9W6Z2Z0_AMBMO</name>
<dbReference type="GO" id="GO:0001042">
    <property type="term" value="F:RNA polymerase I core binding"/>
    <property type="evidence" value="ECO:0007669"/>
    <property type="project" value="TreeGrafter"/>
</dbReference>
<evidence type="ECO:0000313" key="3">
    <source>
        <dbReference type="EMBL" id="GMG39837.1"/>
    </source>
</evidence>
<comment type="caution">
    <text evidence="3">The sequence shown here is derived from an EMBL/GenBank/DDBJ whole genome shotgun (WGS) entry which is preliminary data.</text>
</comment>
<dbReference type="GO" id="GO:0005634">
    <property type="term" value="C:nucleus"/>
    <property type="evidence" value="ECO:0007669"/>
    <property type="project" value="TreeGrafter"/>
</dbReference>
<dbReference type="InterPro" id="IPR007991">
    <property type="entry name" value="RNA_pol_I_trans_ini_fac_RRN3"/>
</dbReference>
<feature type="region of interest" description="Disordered" evidence="2">
    <location>
        <begin position="227"/>
        <end position="281"/>
    </location>
</feature>
<comment type="similarity">
    <text evidence="1">Belongs to the RRN3 family.</text>
</comment>
<dbReference type="Pfam" id="PF05327">
    <property type="entry name" value="RRN3"/>
    <property type="match status" value="2"/>
</dbReference>
<dbReference type="PANTHER" id="PTHR12790:SF0">
    <property type="entry name" value="RNA POLYMERASE I-SPECIFIC TRANSCRIPTION INITIATION FACTOR RRN3-RELATED"/>
    <property type="match status" value="1"/>
</dbReference>
<dbReference type="AlphaFoldDB" id="A0A9W6Z2Z0"/>
<sequence>MNWMIDDDSDFEIDEDTASHNRRVKKSADAEVISTKSGQNEKRTVATVGDDVQDYEENDSEEEEYAVEIHKIGDISKKLDSIMSLLLTTSTTTSSPFMPSTSMLDEDETQPIPDLDTSIATFTTLLPLFQSHILPTHNTRCVQYLIFHVAQQHPELTESFLYKLIDIAFSFNQLTTHRIKAVQYLSSFIARAKSLPRDQLIQVVNYLTTWCSKFVLEREWEIDPTPIPTPVSTYNNSRSNSRNDARRHGHRLHNSTRTVSQSGITQSQLRGQNQGSGSTTGGVRGGMERFKMLYCVFQCLLYIFCFRYKELKADYVDPSTATGSNNVTNSSSNTGRSTGSNKIEGEEWVLKLDKFFNSMVMSKFNPLKFCNETVVLIFARLAQQLDLCYCFTIIERNKRERLNGVSSVSHQNGPGNGSDGGENTSGRGFEHKQEFLDLEAYFPFDPLILKKSKRIVELNYIQWESFDDDEEEEEEEDEDDDDD</sequence>
<gene>
    <name evidence="3" type="ORF">Amon01_000566100</name>
</gene>
<organism evidence="3 4">
    <name type="scientific">Ambrosiozyma monospora</name>
    <name type="common">Yeast</name>
    <name type="synonym">Endomycopsis monosporus</name>
    <dbReference type="NCBI Taxonomy" id="43982"/>
    <lineage>
        <taxon>Eukaryota</taxon>
        <taxon>Fungi</taxon>
        <taxon>Dikarya</taxon>
        <taxon>Ascomycota</taxon>
        <taxon>Saccharomycotina</taxon>
        <taxon>Pichiomycetes</taxon>
        <taxon>Pichiales</taxon>
        <taxon>Pichiaceae</taxon>
        <taxon>Ambrosiozyma</taxon>
    </lineage>
</organism>
<dbReference type="InterPro" id="IPR016024">
    <property type="entry name" value="ARM-type_fold"/>
</dbReference>
<feature type="compositionally biased region" description="Acidic residues" evidence="2">
    <location>
        <begin position="1"/>
        <end position="16"/>
    </location>
</feature>
<keyword evidence="4" id="KW-1185">Reference proteome</keyword>
<proteinExistence type="inferred from homology"/>
<protein>
    <submittedName>
        <fullName evidence="3">Unnamed protein product</fullName>
    </submittedName>
</protein>
<dbReference type="SUPFAM" id="SSF48371">
    <property type="entry name" value="ARM repeat"/>
    <property type="match status" value="1"/>
</dbReference>
<dbReference type="OrthoDB" id="26970at2759"/>
<dbReference type="EMBL" id="BSXU01003231">
    <property type="protein sequence ID" value="GMG39837.1"/>
    <property type="molecule type" value="Genomic_DNA"/>
</dbReference>
<evidence type="ECO:0000256" key="2">
    <source>
        <dbReference type="SAM" id="MobiDB-lite"/>
    </source>
</evidence>
<feature type="compositionally biased region" description="Polar residues" evidence="2">
    <location>
        <begin position="255"/>
        <end position="270"/>
    </location>
</feature>
<accession>A0A9W6Z2Z0</accession>
<feature type="region of interest" description="Disordered" evidence="2">
    <location>
        <begin position="319"/>
        <end position="341"/>
    </location>
</feature>
<evidence type="ECO:0000313" key="4">
    <source>
        <dbReference type="Proteomes" id="UP001165063"/>
    </source>
</evidence>
<feature type="region of interest" description="Disordered" evidence="2">
    <location>
        <begin position="405"/>
        <end position="428"/>
    </location>
</feature>
<dbReference type="PANTHER" id="PTHR12790">
    <property type="entry name" value="TRANSCRIPTION INITIATION FACTOR IA RRN3"/>
    <property type="match status" value="1"/>
</dbReference>
<dbReference type="GO" id="GO:0006361">
    <property type="term" value="P:transcription initiation at RNA polymerase I promoter"/>
    <property type="evidence" value="ECO:0007669"/>
    <property type="project" value="InterPro"/>
</dbReference>